<feature type="domain" description="Acyl-CoA dehydrogenase/oxidase C-terminal" evidence="7">
    <location>
        <begin position="248"/>
        <end position="362"/>
    </location>
</feature>
<dbReference type="SUPFAM" id="SSF56645">
    <property type="entry name" value="Acyl-CoA dehydrogenase NM domain-like"/>
    <property type="match status" value="1"/>
</dbReference>
<reference evidence="10 11" key="1">
    <citation type="journal article" date="2013" name="Int. J. Syst. Evol. Microbiol.">
        <title>Ilumatobacter nonamiense sp. nov. and Ilumatobacter coccineum sp. nov., isolated from seashore sand.</title>
        <authorList>
            <person name="Matsumoto A."/>
            <person name="Kasai H."/>
            <person name="Matsuo Y."/>
            <person name="Shizuri Y."/>
            <person name="Ichikawa N."/>
            <person name="Fujita N."/>
            <person name="Omura S."/>
            <person name="Takahashi Y."/>
        </authorList>
    </citation>
    <scope>NUCLEOTIDE SEQUENCE [LARGE SCALE GENOMIC DNA]</scope>
    <source>
        <strain evidence="11">NBRC 103263 / KCTC 29153 / YM16-304</strain>
    </source>
</reference>
<dbReference type="EMBL" id="AP012057">
    <property type="protein sequence ID" value="BAN03406.1"/>
    <property type="molecule type" value="Genomic_DNA"/>
</dbReference>
<keyword evidence="3 6" id="KW-0285">Flavoprotein</keyword>
<evidence type="ECO:0000256" key="1">
    <source>
        <dbReference type="ARBA" id="ARBA00001974"/>
    </source>
</evidence>
<dbReference type="InterPro" id="IPR009100">
    <property type="entry name" value="AcylCoA_DH/oxidase_NM_dom_sf"/>
</dbReference>
<dbReference type="Pfam" id="PF02770">
    <property type="entry name" value="Acyl-CoA_dh_M"/>
    <property type="match status" value="1"/>
</dbReference>
<organism evidence="10 11">
    <name type="scientific">Ilumatobacter coccineus (strain NBRC 103263 / KCTC 29153 / YM16-304)</name>
    <dbReference type="NCBI Taxonomy" id="1313172"/>
    <lineage>
        <taxon>Bacteria</taxon>
        <taxon>Bacillati</taxon>
        <taxon>Actinomycetota</taxon>
        <taxon>Acidimicrobiia</taxon>
        <taxon>Acidimicrobiales</taxon>
        <taxon>Ilumatobacteraceae</taxon>
        <taxon>Ilumatobacter</taxon>
    </lineage>
</organism>
<dbReference type="AlphaFoldDB" id="A0A6C7EHF1"/>
<evidence type="ECO:0000256" key="2">
    <source>
        <dbReference type="ARBA" id="ARBA00009347"/>
    </source>
</evidence>
<dbReference type="EC" id="1.3.99.-" evidence="10"/>
<keyword evidence="4 6" id="KW-0274">FAD</keyword>
<comment type="similarity">
    <text evidence="2 6">Belongs to the acyl-CoA dehydrogenase family.</text>
</comment>
<dbReference type="SUPFAM" id="SSF47203">
    <property type="entry name" value="Acyl-CoA dehydrogenase C-terminal domain-like"/>
    <property type="match status" value="1"/>
</dbReference>
<dbReference type="Gene3D" id="2.40.110.10">
    <property type="entry name" value="Butyryl-CoA Dehydrogenase, subunit A, domain 2"/>
    <property type="match status" value="1"/>
</dbReference>
<feature type="domain" description="Acyl-CoA oxidase/dehydrogenase middle" evidence="8">
    <location>
        <begin position="142"/>
        <end position="236"/>
    </location>
</feature>
<comment type="cofactor">
    <cofactor evidence="1 6">
        <name>FAD</name>
        <dbReference type="ChEBI" id="CHEBI:57692"/>
    </cofactor>
</comment>
<dbReference type="Proteomes" id="UP000011863">
    <property type="component" value="Chromosome"/>
</dbReference>
<dbReference type="InterPro" id="IPR013786">
    <property type="entry name" value="AcylCoA_DH/ox_N"/>
</dbReference>
<dbReference type="InterPro" id="IPR037069">
    <property type="entry name" value="AcylCoA_DH/ox_N_sf"/>
</dbReference>
<proteinExistence type="inferred from homology"/>
<evidence type="ECO:0000313" key="10">
    <source>
        <dbReference type="EMBL" id="BAN03406.1"/>
    </source>
</evidence>
<protein>
    <submittedName>
        <fullName evidence="10">Putative acyl-CoA dehydrogenase</fullName>
        <ecNumber evidence="10">1.3.99.-</ecNumber>
    </submittedName>
</protein>
<evidence type="ECO:0000259" key="9">
    <source>
        <dbReference type="Pfam" id="PF02771"/>
    </source>
</evidence>
<dbReference type="InterPro" id="IPR009075">
    <property type="entry name" value="AcylCo_DH/oxidase_C"/>
</dbReference>
<dbReference type="FunFam" id="2.40.110.10:FF:000011">
    <property type="entry name" value="Acyl-CoA dehydrogenase FadE34"/>
    <property type="match status" value="1"/>
</dbReference>
<dbReference type="InterPro" id="IPR046373">
    <property type="entry name" value="Acyl-CoA_Oxase/DH_mid-dom_sf"/>
</dbReference>
<name>A0A6C7EHF1_ILUCY</name>
<evidence type="ECO:0000259" key="7">
    <source>
        <dbReference type="Pfam" id="PF00441"/>
    </source>
</evidence>
<keyword evidence="11" id="KW-1185">Reference proteome</keyword>
<dbReference type="GO" id="GO:0050660">
    <property type="term" value="F:flavin adenine dinucleotide binding"/>
    <property type="evidence" value="ECO:0007669"/>
    <property type="project" value="InterPro"/>
</dbReference>
<accession>A0A6C7EHF1</accession>
<evidence type="ECO:0000259" key="8">
    <source>
        <dbReference type="Pfam" id="PF02770"/>
    </source>
</evidence>
<dbReference type="Pfam" id="PF02771">
    <property type="entry name" value="Acyl-CoA_dh_N"/>
    <property type="match status" value="1"/>
</dbReference>
<keyword evidence="5 6" id="KW-0560">Oxidoreductase</keyword>
<dbReference type="PANTHER" id="PTHR43292">
    <property type="entry name" value="ACYL-COA DEHYDROGENASE"/>
    <property type="match status" value="1"/>
</dbReference>
<evidence type="ECO:0000256" key="5">
    <source>
        <dbReference type="ARBA" id="ARBA00023002"/>
    </source>
</evidence>
<evidence type="ECO:0000256" key="3">
    <source>
        <dbReference type="ARBA" id="ARBA00022630"/>
    </source>
</evidence>
<evidence type="ECO:0000256" key="4">
    <source>
        <dbReference type="ARBA" id="ARBA00022827"/>
    </source>
</evidence>
<dbReference type="InterPro" id="IPR006091">
    <property type="entry name" value="Acyl-CoA_Oxase/DH_mid-dom"/>
</dbReference>
<dbReference type="Gene3D" id="1.10.540.10">
    <property type="entry name" value="Acyl-CoA dehydrogenase/oxidase, N-terminal domain"/>
    <property type="match status" value="1"/>
</dbReference>
<sequence length="446" mass="47882">MSQRQTVRASDLATGIELAQRSPIRGRSKKWARLTAMDFDLPPDDHPARLAVREWIAANPNPTGRTIADAGYVVPHWPEPWGLAAGPIEQLVIDDELSKAGISRPSNAIGIGWAAPTILLAGTPEQHARYLPKIFSGEEIWCQLFSEPDAGSDLANLATRAVRDGDEYVINGSKIWSSGAHHSQFGILIARTDPDQPKHKGISYFIMPMDAEGLAMSPIVDMTTAHSFNQVFFDNVRIPAENLVGDEGDGWRLAKVTLSNERVSLSSAGSMWGVGPSAEHLLGLIRDGGGIDDPVLRDEAASVYIEAELLRLNRFRSLSATLQGKTPGPEASIQKIMADDHGQRVLALAKAVAGATGMLTGSGPAGVVPSSMQGAPTENNFSASDSPFPDVDPIWHYGFLFSPALTLGGGTFAVQRNIVAEHVLGLPREPNVERGLSWSEARKLAV</sequence>
<feature type="domain" description="Acyl-CoA dehydrogenase/oxidase N-terminal" evidence="9">
    <location>
        <begin position="59"/>
        <end position="138"/>
    </location>
</feature>
<dbReference type="Gene3D" id="1.20.140.10">
    <property type="entry name" value="Butyryl-CoA Dehydrogenase, subunit A, domain 3"/>
    <property type="match status" value="1"/>
</dbReference>
<dbReference type="Pfam" id="PF00441">
    <property type="entry name" value="Acyl-CoA_dh_1"/>
    <property type="match status" value="1"/>
</dbReference>
<dbReference type="InterPro" id="IPR036250">
    <property type="entry name" value="AcylCo_DH-like_C"/>
</dbReference>
<dbReference type="PANTHER" id="PTHR43292:SF4">
    <property type="entry name" value="ACYL-COA DEHYDROGENASE FADE34"/>
    <property type="match status" value="1"/>
</dbReference>
<dbReference type="InterPro" id="IPR052161">
    <property type="entry name" value="Mycobact_Acyl-CoA_DH"/>
</dbReference>
<gene>
    <name evidence="10" type="ORF">YM304_30920</name>
</gene>
<evidence type="ECO:0000256" key="6">
    <source>
        <dbReference type="RuleBase" id="RU362125"/>
    </source>
</evidence>
<dbReference type="KEGG" id="aym:YM304_30920"/>
<dbReference type="GO" id="GO:0005886">
    <property type="term" value="C:plasma membrane"/>
    <property type="evidence" value="ECO:0007669"/>
    <property type="project" value="TreeGrafter"/>
</dbReference>
<dbReference type="GO" id="GO:0016627">
    <property type="term" value="F:oxidoreductase activity, acting on the CH-CH group of donors"/>
    <property type="evidence" value="ECO:0007669"/>
    <property type="project" value="InterPro"/>
</dbReference>
<evidence type="ECO:0000313" key="11">
    <source>
        <dbReference type="Proteomes" id="UP000011863"/>
    </source>
</evidence>